<evidence type="ECO:0000256" key="1">
    <source>
        <dbReference type="ARBA" id="ARBA00010343"/>
    </source>
</evidence>
<feature type="domain" description="Core Histone H2A/H2B/H3" evidence="3">
    <location>
        <begin position="1"/>
        <end position="54"/>
    </location>
</feature>
<sequence length="54" mass="6032">RLVQEIAQDFKTDTCFQNAAIGAFQEASDAYLVGRFEETTICTIHAKQVTIIPQ</sequence>
<accession>A0A485NPX2</accession>
<organism evidence="4 5">
    <name type="scientific">Lynx pardinus</name>
    <name type="common">Iberian lynx</name>
    <name type="synonym">Felis pardina</name>
    <dbReference type="NCBI Taxonomy" id="191816"/>
    <lineage>
        <taxon>Eukaryota</taxon>
        <taxon>Metazoa</taxon>
        <taxon>Chordata</taxon>
        <taxon>Craniata</taxon>
        <taxon>Vertebrata</taxon>
        <taxon>Euteleostomi</taxon>
        <taxon>Mammalia</taxon>
        <taxon>Eutheria</taxon>
        <taxon>Laurasiatheria</taxon>
        <taxon>Carnivora</taxon>
        <taxon>Feliformia</taxon>
        <taxon>Felidae</taxon>
        <taxon>Felinae</taxon>
        <taxon>Lynx</taxon>
    </lineage>
</organism>
<dbReference type="InterPro" id="IPR009072">
    <property type="entry name" value="Histone-fold"/>
</dbReference>
<proteinExistence type="inferred from homology"/>
<evidence type="ECO:0000256" key="2">
    <source>
        <dbReference type="ARBA" id="ARBA00022481"/>
    </source>
</evidence>
<keyword evidence="2" id="KW-0488">Methylation</keyword>
<dbReference type="GO" id="GO:0003677">
    <property type="term" value="F:DNA binding"/>
    <property type="evidence" value="ECO:0007669"/>
    <property type="project" value="InterPro"/>
</dbReference>
<feature type="non-terminal residue" evidence="4">
    <location>
        <position position="1"/>
    </location>
</feature>
<protein>
    <submittedName>
        <fullName evidence="4">Histone-like</fullName>
    </submittedName>
</protein>
<dbReference type="Proteomes" id="UP000386466">
    <property type="component" value="Unassembled WGS sequence"/>
</dbReference>
<dbReference type="GO" id="GO:0030527">
    <property type="term" value="F:structural constituent of chromatin"/>
    <property type="evidence" value="ECO:0007669"/>
    <property type="project" value="InterPro"/>
</dbReference>
<dbReference type="Pfam" id="PF00125">
    <property type="entry name" value="Histone"/>
    <property type="match status" value="1"/>
</dbReference>
<dbReference type="Gene3D" id="1.10.20.10">
    <property type="entry name" value="Histone, subunit A"/>
    <property type="match status" value="1"/>
</dbReference>
<dbReference type="InterPro" id="IPR000164">
    <property type="entry name" value="Histone_H3/CENP-A"/>
</dbReference>
<comment type="similarity">
    <text evidence="1">Belongs to the histone H3 family.</text>
</comment>
<dbReference type="GO" id="GO:0000786">
    <property type="term" value="C:nucleosome"/>
    <property type="evidence" value="ECO:0007669"/>
    <property type="project" value="InterPro"/>
</dbReference>
<dbReference type="AlphaFoldDB" id="A0A485NPX2"/>
<evidence type="ECO:0000313" key="4">
    <source>
        <dbReference type="EMBL" id="VFV33676.1"/>
    </source>
</evidence>
<dbReference type="InterPro" id="IPR007125">
    <property type="entry name" value="H2A/H2B/H3"/>
</dbReference>
<evidence type="ECO:0000313" key="5">
    <source>
        <dbReference type="Proteomes" id="UP000386466"/>
    </source>
</evidence>
<gene>
    <name evidence="4" type="ORF">LYPA_23C013120</name>
</gene>
<dbReference type="GO" id="GO:0046982">
    <property type="term" value="F:protein heterodimerization activity"/>
    <property type="evidence" value="ECO:0007669"/>
    <property type="project" value="InterPro"/>
</dbReference>
<dbReference type="SUPFAM" id="SSF47113">
    <property type="entry name" value="Histone-fold"/>
    <property type="match status" value="1"/>
</dbReference>
<evidence type="ECO:0000259" key="3">
    <source>
        <dbReference type="Pfam" id="PF00125"/>
    </source>
</evidence>
<keyword evidence="5" id="KW-1185">Reference proteome</keyword>
<reference evidence="4 5" key="1">
    <citation type="submission" date="2019-01" db="EMBL/GenBank/DDBJ databases">
        <authorList>
            <person name="Alioto T."/>
            <person name="Alioto T."/>
        </authorList>
    </citation>
    <scope>NUCLEOTIDE SEQUENCE [LARGE SCALE GENOMIC DNA]</scope>
</reference>
<dbReference type="EMBL" id="CAAGRJ010018380">
    <property type="protein sequence ID" value="VFV33676.1"/>
    <property type="molecule type" value="Genomic_DNA"/>
</dbReference>
<dbReference type="SMART" id="SM00428">
    <property type="entry name" value="H3"/>
    <property type="match status" value="1"/>
</dbReference>
<name>A0A485NPX2_LYNPA</name>
<dbReference type="PANTHER" id="PTHR11426">
    <property type="entry name" value="HISTONE H3"/>
    <property type="match status" value="1"/>
</dbReference>
<dbReference type="PRINTS" id="PR00622">
    <property type="entry name" value="HISTONEH3"/>
</dbReference>